<evidence type="ECO:0000313" key="2">
    <source>
        <dbReference type="Proteomes" id="UP000054485"/>
    </source>
</evidence>
<reference evidence="1 2" key="1">
    <citation type="submission" date="2014-04" db="EMBL/GenBank/DDBJ databases">
        <authorList>
            <consortium name="DOE Joint Genome Institute"/>
            <person name="Kuo A."/>
            <person name="Ruytinx J."/>
            <person name="Rineau F."/>
            <person name="Colpaert J."/>
            <person name="Kohler A."/>
            <person name="Nagy L.G."/>
            <person name="Floudas D."/>
            <person name="Copeland A."/>
            <person name="Barry K.W."/>
            <person name="Cichocki N."/>
            <person name="Veneault-Fourrey C."/>
            <person name="LaButti K."/>
            <person name="Lindquist E.A."/>
            <person name="Lipzen A."/>
            <person name="Lundell T."/>
            <person name="Morin E."/>
            <person name="Murat C."/>
            <person name="Sun H."/>
            <person name="Tunlid A."/>
            <person name="Henrissat B."/>
            <person name="Grigoriev I.V."/>
            <person name="Hibbett D.S."/>
            <person name="Martin F."/>
            <person name="Nordberg H.P."/>
            <person name="Cantor M.N."/>
            <person name="Hua S.X."/>
        </authorList>
    </citation>
    <scope>NUCLEOTIDE SEQUENCE [LARGE SCALE GENOMIC DNA]</scope>
    <source>
        <strain evidence="1 2">UH-Slu-Lm8-n1</strain>
    </source>
</reference>
<sequence>MQNTGQICILLSMNVRVKHQPNKHACIHTPVGIDHSRSKGKQMITSKFSITFHDDLLSVSKPRRLINTCTPVECLAEHKDEGSKIDRYSRRLRWLIVHCTGLSFVLAEGKRK</sequence>
<dbReference type="InParanoid" id="A0A0D0B3B2"/>
<dbReference type="AlphaFoldDB" id="A0A0D0B3B2"/>
<dbReference type="EMBL" id="KN835396">
    <property type="protein sequence ID" value="KIK38398.1"/>
    <property type="molecule type" value="Genomic_DNA"/>
</dbReference>
<protein>
    <submittedName>
        <fullName evidence="1">Uncharacterized protein</fullName>
    </submittedName>
</protein>
<accession>A0A0D0B3B2</accession>
<reference evidence="2" key="2">
    <citation type="submission" date="2015-01" db="EMBL/GenBank/DDBJ databases">
        <title>Evolutionary Origins and Diversification of the Mycorrhizal Mutualists.</title>
        <authorList>
            <consortium name="DOE Joint Genome Institute"/>
            <consortium name="Mycorrhizal Genomics Consortium"/>
            <person name="Kohler A."/>
            <person name="Kuo A."/>
            <person name="Nagy L.G."/>
            <person name="Floudas D."/>
            <person name="Copeland A."/>
            <person name="Barry K.W."/>
            <person name="Cichocki N."/>
            <person name="Veneault-Fourrey C."/>
            <person name="LaButti K."/>
            <person name="Lindquist E.A."/>
            <person name="Lipzen A."/>
            <person name="Lundell T."/>
            <person name="Morin E."/>
            <person name="Murat C."/>
            <person name="Riley R."/>
            <person name="Ohm R."/>
            <person name="Sun H."/>
            <person name="Tunlid A."/>
            <person name="Henrissat B."/>
            <person name="Grigoriev I.V."/>
            <person name="Hibbett D.S."/>
            <person name="Martin F."/>
        </authorList>
    </citation>
    <scope>NUCLEOTIDE SEQUENCE [LARGE SCALE GENOMIC DNA]</scope>
    <source>
        <strain evidence="2">UH-Slu-Lm8-n1</strain>
    </source>
</reference>
<organism evidence="1 2">
    <name type="scientific">Suillus luteus UH-Slu-Lm8-n1</name>
    <dbReference type="NCBI Taxonomy" id="930992"/>
    <lineage>
        <taxon>Eukaryota</taxon>
        <taxon>Fungi</taxon>
        <taxon>Dikarya</taxon>
        <taxon>Basidiomycota</taxon>
        <taxon>Agaricomycotina</taxon>
        <taxon>Agaricomycetes</taxon>
        <taxon>Agaricomycetidae</taxon>
        <taxon>Boletales</taxon>
        <taxon>Suillineae</taxon>
        <taxon>Suillaceae</taxon>
        <taxon>Suillus</taxon>
    </lineage>
</organism>
<keyword evidence="2" id="KW-1185">Reference proteome</keyword>
<gene>
    <name evidence="1" type="ORF">CY34DRAFT_809406</name>
</gene>
<evidence type="ECO:0000313" key="1">
    <source>
        <dbReference type="EMBL" id="KIK38398.1"/>
    </source>
</evidence>
<name>A0A0D0B3B2_9AGAM</name>
<dbReference type="HOGENOM" id="CLU_2147519_0_0_1"/>
<proteinExistence type="predicted"/>
<dbReference type="Proteomes" id="UP000054485">
    <property type="component" value="Unassembled WGS sequence"/>
</dbReference>